<dbReference type="RefSeq" id="WP_284216556.1">
    <property type="nucleotide sequence ID" value="NZ_BSOT01000005.1"/>
</dbReference>
<accession>A0AA37SUT5</accession>
<keyword evidence="2" id="KW-0812">Transmembrane</keyword>
<keyword evidence="2" id="KW-1133">Transmembrane helix</keyword>
<feature type="transmembrane region" description="Helical" evidence="2">
    <location>
        <begin position="119"/>
        <end position="136"/>
    </location>
</feature>
<protein>
    <submittedName>
        <fullName evidence="3">Uncharacterized protein</fullName>
    </submittedName>
</protein>
<evidence type="ECO:0000313" key="3">
    <source>
        <dbReference type="EMBL" id="GLR70251.1"/>
    </source>
</evidence>
<organism evidence="3 4">
    <name type="scientific">Agaribacter marinus</name>
    <dbReference type="NCBI Taxonomy" id="1431249"/>
    <lineage>
        <taxon>Bacteria</taxon>
        <taxon>Pseudomonadati</taxon>
        <taxon>Pseudomonadota</taxon>
        <taxon>Gammaproteobacteria</taxon>
        <taxon>Alteromonadales</taxon>
        <taxon>Alteromonadaceae</taxon>
        <taxon>Agaribacter</taxon>
    </lineage>
</organism>
<comment type="caution">
    <text evidence="3">The sequence shown here is derived from an EMBL/GenBank/DDBJ whole genome shotgun (WGS) entry which is preliminary data.</text>
</comment>
<gene>
    <name evidence="3" type="ORF">GCM10007852_11590</name>
</gene>
<feature type="transmembrane region" description="Helical" evidence="2">
    <location>
        <begin position="145"/>
        <end position="167"/>
    </location>
</feature>
<dbReference type="EMBL" id="BSOT01000005">
    <property type="protein sequence ID" value="GLR70251.1"/>
    <property type="molecule type" value="Genomic_DNA"/>
</dbReference>
<dbReference type="Proteomes" id="UP001156601">
    <property type="component" value="Unassembled WGS sequence"/>
</dbReference>
<proteinExistence type="predicted"/>
<evidence type="ECO:0000313" key="4">
    <source>
        <dbReference type="Proteomes" id="UP001156601"/>
    </source>
</evidence>
<dbReference type="InterPro" id="IPR036410">
    <property type="entry name" value="HSP_DnaJ_Cys-rich_dom_sf"/>
</dbReference>
<reference evidence="3" key="1">
    <citation type="journal article" date="2014" name="Int. J. Syst. Evol. Microbiol.">
        <title>Complete genome sequence of Corynebacterium casei LMG S-19264T (=DSM 44701T), isolated from a smear-ripened cheese.</title>
        <authorList>
            <consortium name="US DOE Joint Genome Institute (JGI-PGF)"/>
            <person name="Walter F."/>
            <person name="Albersmeier A."/>
            <person name="Kalinowski J."/>
            <person name="Ruckert C."/>
        </authorList>
    </citation>
    <scope>NUCLEOTIDE SEQUENCE</scope>
    <source>
        <strain evidence="3">NBRC 110023</strain>
    </source>
</reference>
<dbReference type="AlphaFoldDB" id="A0AA37SUT5"/>
<feature type="transmembrane region" description="Helical" evidence="2">
    <location>
        <begin position="173"/>
        <end position="194"/>
    </location>
</feature>
<keyword evidence="2" id="KW-0472">Membrane</keyword>
<evidence type="ECO:0000256" key="2">
    <source>
        <dbReference type="SAM" id="Phobius"/>
    </source>
</evidence>
<sequence length="325" mass="35795">MATKTCSMCFGSCYIDSGEYERCYSCGGSGHGSYTDVNCSACGGSGNSSTTRKDQCWQCYGTGVENVPDAPSTPKYTKAAEPQKTSTKTAVNTATKGTKSTHTNKRQSASQQKKQVEDVIGGIAIIVGVIVAFIVYDEKASVKEAVISGIVSMIAAGVASYFIYYAVKLAVKVFQVLLVFVFWAAIIVFVANALDAKWAGDVIRFVEELIDSAGHTSAEKDSHAVNEPPYYYTSCIINNTVNSIDFQYRYENEGQWKSVSLLPKYGQWIGSPNDQKIFIRFDESYASGFQAKEYWLKRKYTDQECAGAYRYEFFATGSMIDAREL</sequence>
<dbReference type="SUPFAM" id="SSF57938">
    <property type="entry name" value="DnaJ/Hsp40 cysteine-rich domain"/>
    <property type="match status" value="1"/>
</dbReference>
<keyword evidence="4" id="KW-1185">Reference proteome</keyword>
<reference evidence="3" key="2">
    <citation type="submission" date="2023-01" db="EMBL/GenBank/DDBJ databases">
        <title>Draft genome sequence of Agaribacter marinus strain NBRC 110023.</title>
        <authorList>
            <person name="Sun Q."/>
            <person name="Mori K."/>
        </authorList>
    </citation>
    <scope>NUCLEOTIDE SEQUENCE</scope>
    <source>
        <strain evidence="3">NBRC 110023</strain>
    </source>
</reference>
<evidence type="ECO:0000256" key="1">
    <source>
        <dbReference type="SAM" id="MobiDB-lite"/>
    </source>
</evidence>
<name>A0AA37SUT5_9ALTE</name>
<feature type="region of interest" description="Disordered" evidence="1">
    <location>
        <begin position="70"/>
        <end position="111"/>
    </location>
</feature>
<feature type="compositionally biased region" description="Polar residues" evidence="1">
    <location>
        <begin position="83"/>
        <end position="111"/>
    </location>
</feature>